<dbReference type="Pfam" id="PF22747">
    <property type="entry name" value="Zn_ribbon_DUF2089"/>
    <property type="match status" value="1"/>
</dbReference>
<keyword evidence="4" id="KW-1185">Reference proteome</keyword>
<dbReference type="InterPro" id="IPR018658">
    <property type="entry name" value="DUF2089"/>
</dbReference>
<reference evidence="3 4" key="1">
    <citation type="journal article" date="2015" name="Genome Announc.">
        <title>Draft Genome Sequence of the Thermophile Thermus filiformis ATCC 43280, Producer of Carotenoid-(Di)glucoside-Branched Fatty Acid (Di)esters and Source of Hyperthermostable Enzymes of Biotechnological Interest.</title>
        <authorList>
            <person name="Mandelli F."/>
            <person name="Oliveira Ramires B."/>
            <person name="Couger M.B."/>
            <person name="Paixao D.A."/>
            <person name="Camilo C.M."/>
            <person name="Polikarpov I."/>
            <person name="Prade R."/>
            <person name="Riano-Pachon D.M."/>
            <person name="Squina F.M."/>
        </authorList>
    </citation>
    <scope>NUCLEOTIDE SEQUENCE [LARGE SCALE GENOMIC DNA]</scope>
    <source>
        <strain evidence="3 4">ATCC 43280</strain>
    </source>
</reference>
<name>A0A0A2WQ00_THEFI</name>
<dbReference type="Proteomes" id="UP000030364">
    <property type="component" value="Unassembled WGS sequence"/>
</dbReference>
<organism evidence="3 4">
    <name type="scientific">Thermus filiformis</name>
    <dbReference type="NCBI Taxonomy" id="276"/>
    <lineage>
        <taxon>Bacteria</taxon>
        <taxon>Thermotogati</taxon>
        <taxon>Deinococcota</taxon>
        <taxon>Deinococci</taxon>
        <taxon>Thermales</taxon>
        <taxon>Thermaceae</taxon>
        <taxon>Thermus</taxon>
    </lineage>
</organism>
<dbReference type="InterPro" id="IPR053957">
    <property type="entry name" value="DUF2089_Zn_ribbon"/>
</dbReference>
<evidence type="ECO:0000313" key="4">
    <source>
        <dbReference type="Proteomes" id="UP000030364"/>
    </source>
</evidence>
<dbReference type="AlphaFoldDB" id="A0A0A2WQ00"/>
<proteinExistence type="predicted"/>
<gene>
    <name evidence="3" type="ORF">THFILI_02250</name>
</gene>
<sequence length="124" mass="13917">MVMRPVPVRCPACEEPLAVKALFCPACGTEVVGRFALNEFALLPKEHLDFLRLFVRARGNLKEVERLLGVSYPTVRARLEALLKALGYEAEAREKEDRLEVLEALRRGEITLEEAAARLREGKG</sequence>
<evidence type="ECO:0000313" key="3">
    <source>
        <dbReference type="EMBL" id="KGQ21903.2"/>
    </source>
</evidence>
<dbReference type="EMBL" id="JPSL02000036">
    <property type="protein sequence ID" value="KGQ21903.2"/>
    <property type="molecule type" value="Genomic_DNA"/>
</dbReference>
<dbReference type="STRING" id="276.THFILI_02250"/>
<dbReference type="Gene3D" id="1.10.10.2840">
    <property type="entry name" value="PucR C-terminal helix-turn-helix domain"/>
    <property type="match status" value="1"/>
</dbReference>
<protein>
    <recommendedName>
        <fullName evidence="5">DUF2089 domain-containing protein</fullName>
    </recommendedName>
</protein>
<evidence type="ECO:0000259" key="1">
    <source>
        <dbReference type="Pfam" id="PF09862"/>
    </source>
</evidence>
<dbReference type="InterPro" id="IPR042070">
    <property type="entry name" value="PucR_C-HTH_sf"/>
</dbReference>
<comment type="caution">
    <text evidence="3">The sequence shown here is derived from an EMBL/GenBank/DDBJ whole genome shotgun (WGS) entry which is preliminary data.</text>
</comment>
<dbReference type="Pfam" id="PF09862">
    <property type="entry name" value="DUF2089"/>
    <property type="match status" value="1"/>
</dbReference>
<feature type="domain" description="DUF2089" evidence="2">
    <location>
        <begin position="10"/>
        <end position="41"/>
    </location>
</feature>
<accession>A0A0A2WQ00</accession>
<feature type="domain" description="DUF2089" evidence="1">
    <location>
        <begin position="43"/>
        <end position="89"/>
    </location>
</feature>
<evidence type="ECO:0000259" key="2">
    <source>
        <dbReference type="Pfam" id="PF22747"/>
    </source>
</evidence>
<evidence type="ECO:0008006" key="5">
    <source>
        <dbReference type="Google" id="ProtNLM"/>
    </source>
</evidence>